<organism evidence="3 5">
    <name type="scientific">Didymodactylos carnosus</name>
    <dbReference type="NCBI Taxonomy" id="1234261"/>
    <lineage>
        <taxon>Eukaryota</taxon>
        <taxon>Metazoa</taxon>
        <taxon>Spiralia</taxon>
        <taxon>Gnathifera</taxon>
        <taxon>Rotifera</taxon>
        <taxon>Eurotatoria</taxon>
        <taxon>Bdelloidea</taxon>
        <taxon>Philodinida</taxon>
        <taxon>Philodinidae</taxon>
        <taxon>Didymodactylos</taxon>
    </lineage>
</organism>
<dbReference type="OrthoDB" id="49386at2759"/>
<evidence type="ECO:0008006" key="6">
    <source>
        <dbReference type="Google" id="ProtNLM"/>
    </source>
</evidence>
<dbReference type="Gene3D" id="3.90.79.10">
    <property type="entry name" value="Nucleoside Triphosphate Pyrophosphohydrolase"/>
    <property type="match status" value="1"/>
</dbReference>
<dbReference type="InterPro" id="IPR021757">
    <property type="entry name" value="Ribosomal_mL46_N"/>
</dbReference>
<dbReference type="EMBL" id="CAJNOQ010011660">
    <property type="protein sequence ID" value="CAF1282127.1"/>
    <property type="molecule type" value="Genomic_DNA"/>
</dbReference>
<reference evidence="3" key="1">
    <citation type="submission" date="2021-02" db="EMBL/GenBank/DDBJ databases">
        <authorList>
            <person name="Nowell W R."/>
        </authorList>
    </citation>
    <scope>NUCLEOTIDE SEQUENCE</scope>
</reference>
<accession>A0A815CD82</accession>
<comment type="caution">
    <text evidence="3">The sequence shown here is derived from an EMBL/GenBank/DDBJ whole genome shotgun (WGS) entry which is preliminary data.</text>
</comment>
<dbReference type="EMBL" id="CAJOBC010028359">
    <property type="protein sequence ID" value="CAF4078287.1"/>
    <property type="molecule type" value="Genomic_DNA"/>
</dbReference>
<protein>
    <recommendedName>
        <fullName evidence="6">DUF4209 domain-containing protein</fullName>
    </recommendedName>
</protein>
<keyword evidence="5" id="KW-1185">Reference proteome</keyword>
<dbReference type="Proteomes" id="UP000681722">
    <property type="component" value="Unassembled WGS sequence"/>
</dbReference>
<dbReference type="CDD" id="cd04661">
    <property type="entry name" value="NUDIX_MRP_L46"/>
    <property type="match status" value="1"/>
</dbReference>
<dbReference type="AlphaFoldDB" id="A0A815CD82"/>
<sequence>MLRTPVLVSSLTKYLIRFASSSAITKADLGALSSSISSDDTNIQTPQNIAVALCIQRYPHLSPEMSKLESDYSDLIEKSETAESYLSDHELRIKRELQTTQQKPKEIATSTTKSPSTSAAIAVETAQDFEDKMNKEFKQFQFALRQTDDDKTNNIKSQNRKLDQNLLLIVQRKNEKNGKDEWIFPQKLYEGEKSLRMTADQVPSICGNLNVQILGNAPWAWYKSSDKTDPIKIYFFKGEYLSGTMKQFSSKTSSIYTDYAWITHDELPKYLSSSYYKALVQLKMKLIPNLLRQIVESNTLHDIIGSDLVTIFRLLIGTPKSINLRNIYWHGFVQLNEVSIKYSYLLLYLLLQIGPILRLSHTVDIITRKYISLDKFNNNNFKMPDLLDNVDQITSIIAHSHIIDYGFKPLLKQSFDYYKQKNYGYSLALLLPVYEHILRKLFVSVNNCIDRLLTAEATTLYTTLDEILCCCLPDGSSNKLCIELGYGYMSLLGDLITLPEGVCLRSKLSHGEIDINNVHQNLTNTAICLLLTLIIRYDSSQHICDNFSQTLLDTVSNYKTCYHPVSIAKNGIIQCITNMKNLPEIGSLVLDSLLTDNNNRTTNFFAIQMKLNNFWRTEINGFDNLLVDNGDVSLKSIEAILFDHSKPLNLINRYCSHCTKTTYNEQPIITLIRQMSTLILNILLNIQSFVKLRENDCALKQLRERQRENLNRFLKLFLQYSLIFICQLNSIILWSLDDLKNIDVKYTILLQKLLRVWLTYLENTLTLSSSARNRWDEIDALCMTTIEKSNVILK</sequence>
<dbReference type="Proteomes" id="UP000663829">
    <property type="component" value="Unassembled WGS sequence"/>
</dbReference>
<dbReference type="PANTHER" id="PTHR31701">
    <property type="entry name" value="ENDOPLASMIC RETICULUM MEMBRANE-ASSOCIATED RNA DEGRADATION PROTEIN"/>
    <property type="match status" value="1"/>
</dbReference>
<feature type="domain" description="Large ribosomal subunit protein mL46 N-terminal" evidence="1">
    <location>
        <begin position="48"/>
        <end position="160"/>
    </location>
</feature>
<name>A0A815CD82_9BILA</name>
<dbReference type="InterPro" id="IPR033650">
    <property type="entry name" value="Ribosomal_mL46_NUDIX"/>
</dbReference>
<gene>
    <name evidence="3" type="ORF">GPM918_LOCUS27607</name>
    <name evidence="4" type="ORF">SRO942_LOCUS27958</name>
</gene>
<evidence type="ECO:0000313" key="3">
    <source>
        <dbReference type="EMBL" id="CAF1282127.1"/>
    </source>
</evidence>
<dbReference type="InterPro" id="IPR039635">
    <property type="entry name" value="ERMARD"/>
</dbReference>
<feature type="domain" description="DUF4209" evidence="2">
    <location>
        <begin position="285"/>
        <end position="352"/>
    </location>
</feature>
<dbReference type="PANTHER" id="PTHR31701:SF2">
    <property type="entry name" value="ENDOPLASMIC RETICULUM MEMBRANE-ASSOCIATED RNA DEGRADATION PROTEIN"/>
    <property type="match status" value="1"/>
</dbReference>
<dbReference type="Pfam" id="PF13910">
    <property type="entry name" value="DUF4209"/>
    <property type="match status" value="1"/>
</dbReference>
<evidence type="ECO:0000259" key="1">
    <source>
        <dbReference type="Pfam" id="PF11788"/>
    </source>
</evidence>
<dbReference type="InterPro" id="IPR025209">
    <property type="entry name" value="DUF4209"/>
</dbReference>
<evidence type="ECO:0000313" key="5">
    <source>
        <dbReference type="Proteomes" id="UP000663829"/>
    </source>
</evidence>
<dbReference type="Pfam" id="PF11788">
    <property type="entry name" value="MRP-L46"/>
    <property type="match status" value="1"/>
</dbReference>
<evidence type="ECO:0000259" key="2">
    <source>
        <dbReference type="Pfam" id="PF13910"/>
    </source>
</evidence>
<evidence type="ECO:0000313" key="4">
    <source>
        <dbReference type="EMBL" id="CAF4078287.1"/>
    </source>
</evidence>
<proteinExistence type="predicted"/>